<keyword evidence="5 8" id="KW-0472">Membrane</keyword>
<keyword evidence="8" id="KW-0479">Metal-binding</keyword>
<evidence type="ECO:0000256" key="2">
    <source>
        <dbReference type="ARBA" id="ARBA00022475"/>
    </source>
</evidence>
<dbReference type="EMBL" id="JBHUDL010000010">
    <property type="protein sequence ID" value="MFD1634601.1"/>
    <property type="molecule type" value="Genomic_DNA"/>
</dbReference>
<dbReference type="GO" id="GO:0005886">
    <property type="term" value="C:plasma membrane"/>
    <property type="evidence" value="ECO:0007669"/>
    <property type="project" value="UniProtKB-SubCell"/>
</dbReference>
<evidence type="ECO:0000256" key="3">
    <source>
        <dbReference type="ARBA" id="ARBA00022692"/>
    </source>
</evidence>
<dbReference type="AlphaFoldDB" id="A0ABD6D0B3"/>
<comment type="subcellular location">
    <subcellularLocation>
        <location evidence="1 8">Cell membrane</location>
        <topology evidence="1 8">Multi-pass membrane protein</topology>
    </subcellularLocation>
</comment>
<evidence type="ECO:0000313" key="9">
    <source>
        <dbReference type="EMBL" id="MFD1634601.1"/>
    </source>
</evidence>
<evidence type="ECO:0000256" key="1">
    <source>
        <dbReference type="ARBA" id="ARBA00004651"/>
    </source>
</evidence>
<comment type="function">
    <text evidence="8">Fluoride-specific ion channel. Important for reducing fluoride concentration in the cell, thus reducing its toxicity.</text>
</comment>
<feature type="binding site" evidence="8">
    <location>
        <position position="74"/>
    </location>
    <ligand>
        <name>Na(+)</name>
        <dbReference type="ChEBI" id="CHEBI:29101"/>
        <note>structural</note>
    </ligand>
</feature>
<accession>A0ABD6D0B3</accession>
<feature type="binding site" evidence="8">
    <location>
        <position position="77"/>
    </location>
    <ligand>
        <name>Na(+)</name>
        <dbReference type="ChEBI" id="CHEBI:29101"/>
        <note>structural</note>
    </ligand>
</feature>
<comment type="catalytic activity">
    <reaction evidence="7">
        <text>fluoride(in) = fluoride(out)</text>
        <dbReference type="Rhea" id="RHEA:76159"/>
        <dbReference type="ChEBI" id="CHEBI:17051"/>
    </reaction>
    <physiologicalReaction direction="left-to-right" evidence="7">
        <dbReference type="Rhea" id="RHEA:76160"/>
    </physiologicalReaction>
</comment>
<organism evidence="9 10">
    <name type="scientific">Haloplanus ruber</name>
    <dbReference type="NCBI Taxonomy" id="869892"/>
    <lineage>
        <taxon>Archaea</taxon>
        <taxon>Methanobacteriati</taxon>
        <taxon>Methanobacteriota</taxon>
        <taxon>Stenosarchaea group</taxon>
        <taxon>Halobacteria</taxon>
        <taxon>Halobacteriales</taxon>
        <taxon>Haloferacaceae</taxon>
        <taxon>Haloplanus</taxon>
    </lineage>
</organism>
<dbReference type="GO" id="GO:0062054">
    <property type="term" value="F:fluoride channel activity"/>
    <property type="evidence" value="ECO:0007669"/>
    <property type="project" value="UniProtKB-UniRule"/>
</dbReference>
<proteinExistence type="inferred from homology"/>
<feature type="transmembrane region" description="Helical" evidence="8">
    <location>
        <begin position="96"/>
        <end position="119"/>
    </location>
</feature>
<dbReference type="Proteomes" id="UP001597075">
    <property type="component" value="Unassembled WGS sequence"/>
</dbReference>
<sequence length="122" mass="12537">MTTVDPAHLVGAGAAVGAILRYATNGYLDGITGDRRFPYGTFTVNVVGSFVLAVVTVSGAGTDVVHLVGTGACGSYTTFSSFSVDTVRIWENGDRLLAAWYAAVNFLGALLGIGLAFGITTL</sequence>
<feature type="transmembrane region" description="Helical" evidence="8">
    <location>
        <begin position="36"/>
        <end position="58"/>
    </location>
</feature>
<dbReference type="GO" id="GO:0140114">
    <property type="term" value="P:cellular detoxification of fluoride"/>
    <property type="evidence" value="ECO:0007669"/>
    <property type="project" value="UniProtKB-UniRule"/>
</dbReference>
<keyword evidence="2 8" id="KW-1003">Cell membrane</keyword>
<evidence type="ECO:0000256" key="7">
    <source>
        <dbReference type="ARBA" id="ARBA00035585"/>
    </source>
</evidence>
<dbReference type="RefSeq" id="WP_256404843.1">
    <property type="nucleotide sequence ID" value="NZ_CP187151.1"/>
</dbReference>
<keyword evidence="10" id="KW-1185">Reference proteome</keyword>
<evidence type="ECO:0000256" key="4">
    <source>
        <dbReference type="ARBA" id="ARBA00022989"/>
    </source>
</evidence>
<dbReference type="InterPro" id="IPR003691">
    <property type="entry name" value="FluC"/>
</dbReference>
<keyword evidence="8" id="KW-0406">Ion transport</keyword>
<evidence type="ECO:0000313" key="10">
    <source>
        <dbReference type="Proteomes" id="UP001597075"/>
    </source>
</evidence>
<comment type="caution">
    <text evidence="9">The sequence shown here is derived from an EMBL/GenBank/DDBJ whole genome shotgun (WGS) entry which is preliminary data.</text>
</comment>
<protein>
    <recommendedName>
        <fullName evidence="8">Fluoride-specific ion channel FluC</fullName>
    </recommendedName>
</protein>
<feature type="transmembrane region" description="Helical" evidence="8">
    <location>
        <begin position="6"/>
        <end position="24"/>
    </location>
</feature>
<dbReference type="PANTHER" id="PTHR28259:SF1">
    <property type="entry name" value="FLUORIDE EXPORT PROTEIN 1-RELATED"/>
    <property type="match status" value="1"/>
</dbReference>
<comment type="activity regulation">
    <text evidence="8">Na(+) is not transported, but it plays an essential structural role and its presence is essential for fluoride channel function.</text>
</comment>
<evidence type="ECO:0000256" key="6">
    <source>
        <dbReference type="ARBA" id="ARBA00035120"/>
    </source>
</evidence>
<keyword evidence="8" id="KW-0915">Sodium</keyword>
<evidence type="ECO:0000256" key="8">
    <source>
        <dbReference type="HAMAP-Rule" id="MF_00454"/>
    </source>
</evidence>
<reference evidence="9 10" key="1">
    <citation type="journal article" date="2019" name="Int. J. Syst. Evol. Microbiol.">
        <title>The Global Catalogue of Microorganisms (GCM) 10K type strain sequencing project: providing services to taxonomists for standard genome sequencing and annotation.</title>
        <authorList>
            <consortium name="The Broad Institute Genomics Platform"/>
            <consortium name="The Broad Institute Genome Sequencing Center for Infectious Disease"/>
            <person name="Wu L."/>
            <person name="Ma J."/>
        </authorList>
    </citation>
    <scope>NUCLEOTIDE SEQUENCE [LARGE SCALE GENOMIC DNA]</scope>
    <source>
        <strain evidence="9 10">CGMCC 1.10594</strain>
    </source>
</reference>
<comment type="similarity">
    <text evidence="6 8">Belongs to the fluoride channel Fluc/FEX (TC 1.A.43) family.</text>
</comment>
<keyword evidence="8" id="KW-0407">Ion channel</keyword>
<evidence type="ECO:0000256" key="5">
    <source>
        <dbReference type="ARBA" id="ARBA00023136"/>
    </source>
</evidence>
<keyword evidence="4 8" id="KW-1133">Transmembrane helix</keyword>
<dbReference type="HAMAP" id="MF_00454">
    <property type="entry name" value="FluC"/>
    <property type="match status" value="1"/>
</dbReference>
<name>A0ABD6D0B3_9EURY</name>
<dbReference type="GO" id="GO:0046872">
    <property type="term" value="F:metal ion binding"/>
    <property type="evidence" value="ECO:0007669"/>
    <property type="project" value="UniProtKB-KW"/>
</dbReference>
<dbReference type="Pfam" id="PF02537">
    <property type="entry name" value="CRCB"/>
    <property type="match status" value="1"/>
</dbReference>
<gene>
    <name evidence="8" type="primary">fluC</name>
    <name evidence="8" type="synonym">crcB</name>
    <name evidence="9" type="ORF">ACFSBJ_12790</name>
</gene>
<dbReference type="PANTHER" id="PTHR28259">
    <property type="entry name" value="FLUORIDE EXPORT PROTEIN 1-RELATED"/>
    <property type="match status" value="1"/>
</dbReference>
<keyword evidence="3 8" id="KW-0812">Transmembrane</keyword>
<keyword evidence="8" id="KW-0813">Transport</keyword>